<proteinExistence type="predicted"/>
<dbReference type="HOGENOM" id="CLU_3206422_0_0_6"/>
<dbReference type="Proteomes" id="UP000010809">
    <property type="component" value="Chromosome"/>
</dbReference>
<gene>
    <name evidence="1" type="ordered locus">TVNIR_2861</name>
</gene>
<dbReference type="PATRIC" id="fig|1255043.3.peg.2886"/>
<dbReference type="KEGG" id="tni:TVNIR_2861"/>
<evidence type="ECO:0000313" key="2">
    <source>
        <dbReference type="Proteomes" id="UP000010809"/>
    </source>
</evidence>
<evidence type="ECO:0000313" key="1">
    <source>
        <dbReference type="EMBL" id="AGA34499.1"/>
    </source>
</evidence>
<organism evidence="1 2">
    <name type="scientific">Thioalkalivibrio nitratireducens (strain DSM 14787 / UNIQEM 213 / ALEN2)</name>
    <dbReference type="NCBI Taxonomy" id="1255043"/>
    <lineage>
        <taxon>Bacteria</taxon>
        <taxon>Pseudomonadati</taxon>
        <taxon>Pseudomonadota</taxon>
        <taxon>Gammaproteobacteria</taxon>
        <taxon>Chromatiales</taxon>
        <taxon>Ectothiorhodospiraceae</taxon>
        <taxon>Thioalkalivibrio</taxon>
    </lineage>
</organism>
<name>L0DY24_THIND</name>
<reference evidence="1" key="1">
    <citation type="submission" date="2015-12" db="EMBL/GenBank/DDBJ databases">
        <authorList>
            <person name="Tikhonova T.V."/>
            <person name="Pavlov A.R."/>
            <person name="Beletsky A.V."/>
            <person name="Mardanov A.V."/>
            <person name="Sorokin D.Y."/>
            <person name="Ravin N.V."/>
            <person name="Popov V.O."/>
        </authorList>
    </citation>
    <scope>NUCLEOTIDE SEQUENCE</scope>
    <source>
        <strain evidence="1">DSM 14787</strain>
    </source>
</reference>
<protein>
    <submittedName>
        <fullName evidence="1">Uncharacterized protein</fullName>
    </submittedName>
</protein>
<dbReference type="EMBL" id="CP003989">
    <property type="protein sequence ID" value="AGA34499.1"/>
    <property type="molecule type" value="Genomic_DNA"/>
</dbReference>
<dbReference type="AlphaFoldDB" id="L0DY24"/>
<keyword evidence="2" id="KW-1185">Reference proteome</keyword>
<accession>L0DY24</accession>
<sequence length="45" mass="5476">MSRSKLDPERRERFKTDFVGFHKRFADELGICVPRDYWVVHGTRH</sequence>
<dbReference type="STRING" id="1255043.TVNIR_2861"/>